<dbReference type="Pfam" id="PF00083">
    <property type="entry name" value="Sugar_tr"/>
    <property type="match status" value="1"/>
</dbReference>
<name>A0A8C4RK35_ERPCA</name>
<feature type="domain" description="Major facilitator superfamily (MFS) profile" evidence="12">
    <location>
        <begin position="68"/>
        <end position="508"/>
    </location>
</feature>
<dbReference type="SUPFAM" id="SSF103473">
    <property type="entry name" value="MFS general substrate transporter"/>
    <property type="match status" value="1"/>
</dbReference>
<keyword evidence="7 11" id="KW-1133">Transmembrane helix</keyword>
<dbReference type="GO" id="GO:0005524">
    <property type="term" value="F:ATP binding"/>
    <property type="evidence" value="ECO:0007669"/>
    <property type="project" value="UniProtKB-KW"/>
</dbReference>
<comment type="subcellular location">
    <subcellularLocation>
        <location evidence="1">Endomembrane system</location>
        <topology evidence="1">Multi-pass membrane protein</topology>
    </subcellularLocation>
</comment>
<feature type="transmembrane region" description="Helical" evidence="11">
    <location>
        <begin position="417"/>
        <end position="440"/>
    </location>
</feature>
<evidence type="ECO:0000256" key="2">
    <source>
        <dbReference type="ARBA" id="ARBA00009203"/>
    </source>
</evidence>
<reference evidence="13" key="3">
    <citation type="submission" date="2025-09" db="UniProtKB">
        <authorList>
            <consortium name="Ensembl"/>
        </authorList>
    </citation>
    <scope>IDENTIFICATION</scope>
</reference>
<dbReference type="GO" id="GO:0012505">
    <property type="term" value="C:endomembrane system"/>
    <property type="evidence" value="ECO:0007669"/>
    <property type="project" value="UniProtKB-SubCell"/>
</dbReference>
<sequence length="508" mass="57728">METQDYDVITSFLGDWGPFQRTVFFLLSCSTIPNGYVGLSMVFLADTPSHYCRVPTGNGSGSTLNQSLIPSVAVNGTLTLSRCTRFKWRRDGQVNETEECLQGWEYSKERYISTIVTEWDLVCKEDWKVPFTTSVFFFGVLTGSFVSGQFSDRYGRKKILFITMALQTIFSLLQVISVTWEMFCVLFFFVGLGQISNYVSAFVLGNEIFSKSTRIAYSTLGICVFYSLGYVVLPLFAYFIRDWRMLLLAISLPGILYIPLWWFIPESPRWLLSQGRMHEAEEILRAAARKNGVTPPEVIFNQEESLELMNRNIKKRKHLYTYFDLIRTTNIRNLTILNCLIWMMITIGYFGISLNTSNMSGDPYINCFISAVTEVVAYTAAWVILRYVSRRIALSLPLLLSGSMLLLIQFIPDEYQVLSIILAMTGKFGVTVAFSVVYVYSAELFPTVVRNMGMGAASMSSRIGGIISPYFAYIGTYNKILPYTHGRHNYGNRHFKSVTARNASCYTP</sequence>
<keyword evidence="4 11" id="KW-0812">Transmembrane</keyword>
<evidence type="ECO:0000259" key="12">
    <source>
        <dbReference type="PROSITE" id="PS50850"/>
    </source>
</evidence>
<dbReference type="GO" id="GO:0016020">
    <property type="term" value="C:membrane"/>
    <property type="evidence" value="ECO:0007669"/>
    <property type="project" value="InterPro"/>
</dbReference>
<evidence type="ECO:0000256" key="3">
    <source>
        <dbReference type="ARBA" id="ARBA00022448"/>
    </source>
</evidence>
<feature type="transmembrane region" description="Helical" evidence="11">
    <location>
        <begin position="334"/>
        <end position="352"/>
    </location>
</feature>
<evidence type="ECO:0000256" key="11">
    <source>
        <dbReference type="SAM" id="Phobius"/>
    </source>
</evidence>
<dbReference type="FunFam" id="1.20.1250.20:FF:000070">
    <property type="entry name" value="Solute carrier family 22 member 5"/>
    <property type="match status" value="1"/>
</dbReference>
<gene>
    <name evidence="13" type="primary">LOC114652800</name>
</gene>
<reference evidence="13" key="2">
    <citation type="submission" date="2025-08" db="UniProtKB">
        <authorList>
            <consortium name="Ensembl"/>
        </authorList>
    </citation>
    <scope>IDENTIFICATION</scope>
</reference>
<dbReference type="GeneTree" id="ENSGT00940000163251"/>
<dbReference type="Proteomes" id="UP000694620">
    <property type="component" value="Chromosome 5"/>
</dbReference>
<evidence type="ECO:0000313" key="13">
    <source>
        <dbReference type="Ensembl" id="ENSECRP00000003795.1"/>
    </source>
</evidence>
<evidence type="ECO:0000313" key="14">
    <source>
        <dbReference type="Proteomes" id="UP000694620"/>
    </source>
</evidence>
<organism evidence="13 14">
    <name type="scientific">Erpetoichthys calabaricus</name>
    <name type="common">Rope fish</name>
    <name type="synonym">Calamoichthys calabaricus</name>
    <dbReference type="NCBI Taxonomy" id="27687"/>
    <lineage>
        <taxon>Eukaryota</taxon>
        <taxon>Metazoa</taxon>
        <taxon>Chordata</taxon>
        <taxon>Craniata</taxon>
        <taxon>Vertebrata</taxon>
        <taxon>Euteleostomi</taxon>
        <taxon>Actinopterygii</taxon>
        <taxon>Polypteriformes</taxon>
        <taxon>Polypteridae</taxon>
        <taxon>Erpetoichthys</taxon>
    </lineage>
</organism>
<evidence type="ECO:0000256" key="7">
    <source>
        <dbReference type="ARBA" id="ARBA00022989"/>
    </source>
</evidence>
<evidence type="ECO:0000256" key="10">
    <source>
        <dbReference type="ARBA" id="ARBA00023180"/>
    </source>
</evidence>
<dbReference type="InterPro" id="IPR005828">
    <property type="entry name" value="MFS_sugar_transport-like"/>
</dbReference>
<dbReference type="Gene3D" id="1.20.1250.20">
    <property type="entry name" value="MFS general substrate transporter like domains"/>
    <property type="match status" value="1"/>
</dbReference>
<feature type="transmembrane region" description="Helical" evidence="11">
    <location>
        <begin position="246"/>
        <end position="264"/>
    </location>
</feature>
<keyword evidence="3" id="KW-0813">Transport</keyword>
<dbReference type="InterPro" id="IPR020846">
    <property type="entry name" value="MFS_dom"/>
</dbReference>
<keyword evidence="10" id="KW-0325">Glycoprotein</keyword>
<evidence type="ECO:0000256" key="8">
    <source>
        <dbReference type="ARBA" id="ARBA00023065"/>
    </source>
</evidence>
<feature type="transmembrane region" description="Helical" evidence="11">
    <location>
        <begin position="159"/>
        <end position="180"/>
    </location>
</feature>
<comment type="similarity">
    <text evidence="2">Belongs to the major facilitator (TC 2.A.1) superfamily. Organic cation transporter (TC 2.A.1.19) family.</text>
</comment>
<dbReference type="GO" id="GO:0006811">
    <property type="term" value="P:monoatomic ion transport"/>
    <property type="evidence" value="ECO:0007669"/>
    <property type="project" value="UniProtKB-KW"/>
</dbReference>
<protein>
    <submittedName>
        <fullName evidence="13">Solute carrier family 22 member 4-like</fullName>
    </submittedName>
</protein>
<evidence type="ECO:0000256" key="9">
    <source>
        <dbReference type="ARBA" id="ARBA00023136"/>
    </source>
</evidence>
<dbReference type="PANTHER" id="PTHR24064">
    <property type="entry name" value="SOLUTE CARRIER FAMILY 22 MEMBER"/>
    <property type="match status" value="1"/>
</dbReference>
<dbReference type="AlphaFoldDB" id="A0A8C4RK35"/>
<keyword evidence="8" id="KW-0406">Ion transport</keyword>
<feature type="transmembrane region" description="Helical" evidence="11">
    <location>
        <begin position="392"/>
        <end position="411"/>
    </location>
</feature>
<reference evidence="13" key="1">
    <citation type="submission" date="2021-06" db="EMBL/GenBank/DDBJ databases">
        <authorList>
            <consortium name="Wellcome Sanger Institute Data Sharing"/>
        </authorList>
    </citation>
    <scope>NUCLEOTIDE SEQUENCE [LARGE SCALE GENOMIC DNA]</scope>
</reference>
<dbReference type="GO" id="GO:0015651">
    <property type="term" value="F:quaternary ammonium group transmembrane transporter activity"/>
    <property type="evidence" value="ECO:0007669"/>
    <property type="project" value="UniProtKB-ARBA"/>
</dbReference>
<feature type="transmembrane region" description="Helical" evidence="11">
    <location>
        <begin position="217"/>
        <end position="240"/>
    </location>
</feature>
<feature type="transmembrane region" description="Helical" evidence="11">
    <location>
        <begin position="186"/>
        <end position="205"/>
    </location>
</feature>
<dbReference type="InterPro" id="IPR036259">
    <property type="entry name" value="MFS_trans_sf"/>
</dbReference>
<dbReference type="InterPro" id="IPR005829">
    <property type="entry name" value="Sugar_transporter_CS"/>
</dbReference>
<keyword evidence="6" id="KW-0067">ATP-binding</keyword>
<dbReference type="Ensembl" id="ENSECRT00000003856.1">
    <property type="protein sequence ID" value="ENSECRP00000003795.1"/>
    <property type="gene ID" value="ENSECRG00000002611.1"/>
</dbReference>
<dbReference type="PROSITE" id="PS50850">
    <property type="entry name" value="MFS"/>
    <property type="match status" value="1"/>
</dbReference>
<keyword evidence="9 11" id="KW-0472">Membrane</keyword>
<evidence type="ECO:0000256" key="5">
    <source>
        <dbReference type="ARBA" id="ARBA00022741"/>
    </source>
</evidence>
<evidence type="ECO:0000256" key="1">
    <source>
        <dbReference type="ARBA" id="ARBA00004127"/>
    </source>
</evidence>
<dbReference type="PROSITE" id="PS00216">
    <property type="entry name" value="SUGAR_TRANSPORT_1"/>
    <property type="match status" value="1"/>
</dbReference>
<evidence type="ECO:0000256" key="6">
    <source>
        <dbReference type="ARBA" id="ARBA00022840"/>
    </source>
</evidence>
<proteinExistence type="inferred from homology"/>
<keyword evidence="14" id="KW-1185">Reference proteome</keyword>
<feature type="transmembrane region" description="Helical" evidence="11">
    <location>
        <begin position="127"/>
        <end position="147"/>
    </location>
</feature>
<accession>A0A8C4RK35</accession>
<evidence type="ECO:0000256" key="4">
    <source>
        <dbReference type="ARBA" id="ARBA00022692"/>
    </source>
</evidence>
<feature type="transmembrane region" description="Helical" evidence="11">
    <location>
        <begin position="364"/>
        <end position="385"/>
    </location>
</feature>
<keyword evidence="5" id="KW-0547">Nucleotide-binding</keyword>